<feature type="transmembrane region" description="Helical" evidence="8">
    <location>
        <begin position="298"/>
        <end position="317"/>
    </location>
</feature>
<keyword evidence="6 8" id="KW-0472">Membrane</keyword>
<dbReference type="GO" id="GO:0097272">
    <property type="term" value="P:ammonium homeostasis"/>
    <property type="evidence" value="ECO:0007669"/>
    <property type="project" value="TreeGrafter"/>
</dbReference>
<feature type="transmembrane region" description="Helical" evidence="8">
    <location>
        <begin position="351"/>
        <end position="376"/>
    </location>
</feature>
<feature type="transmembrane region" description="Helical" evidence="8">
    <location>
        <begin position="323"/>
        <end position="339"/>
    </location>
</feature>
<evidence type="ECO:0000256" key="3">
    <source>
        <dbReference type="ARBA" id="ARBA00022448"/>
    </source>
</evidence>
<evidence type="ECO:0000256" key="7">
    <source>
        <dbReference type="ARBA" id="ARBA00023177"/>
    </source>
</evidence>
<feature type="transmembrane region" description="Helical" evidence="8">
    <location>
        <begin position="396"/>
        <end position="420"/>
    </location>
</feature>
<feature type="transmembrane region" description="Helical" evidence="8">
    <location>
        <begin position="234"/>
        <end position="251"/>
    </location>
</feature>
<name>A0A6J6KLQ2_9ZZZZ</name>
<feature type="transmembrane region" description="Helical" evidence="8">
    <location>
        <begin position="192"/>
        <end position="213"/>
    </location>
</feature>
<feature type="domain" description="Ammonium transporter AmtB-like" evidence="9">
    <location>
        <begin position="21"/>
        <end position="450"/>
    </location>
</feature>
<evidence type="ECO:0000256" key="5">
    <source>
        <dbReference type="ARBA" id="ARBA00022989"/>
    </source>
</evidence>
<dbReference type="InterPro" id="IPR018047">
    <property type="entry name" value="Ammonium_transpt_CS"/>
</dbReference>
<feature type="transmembrane region" description="Helical" evidence="8">
    <location>
        <begin position="20"/>
        <end position="40"/>
    </location>
</feature>
<keyword evidence="4 8" id="KW-0812">Transmembrane</keyword>
<dbReference type="EMBL" id="CAEZZM010000079">
    <property type="protein sequence ID" value="CAB4764465.1"/>
    <property type="molecule type" value="Genomic_DNA"/>
</dbReference>
<feature type="transmembrane region" description="Helical" evidence="8">
    <location>
        <begin position="151"/>
        <end position="172"/>
    </location>
</feature>
<reference evidence="10" key="1">
    <citation type="submission" date="2020-05" db="EMBL/GenBank/DDBJ databases">
        <authorList>
            <person name="Chiriac C."/>
            <person name="Salcher M."/>
            <person name="Ghai R."/>
            <person name="Kavagutti S V."/>
        </authorList>
    </citation>
    <scope>NUCLEOTIDE SEQUENCE</scope>
</reference>
<evidence type="ECO:0000256" key="6">
    <source>
        <dbReference type="ARBA" id="ARBA00023136"/>
    </source>
</evidence>
<feature type="transmembrane region" description="Helical" evidence="8">
    <location>
        <begin position="60"/>
        <end position="82"/>
    </location>
</feature>
<dbReference type="GO" id="GO:0008519">
    <property type="term" value="F:ammonium channel activity"/>
    <property type="evidence" value="ECO:0007669"/>
    <property type="project" value="InterPro"/>
</dbReference>
<dbReference type="GO" id="GO:0016020">
    <property type="term" value="C:membrane"/>
    <property type="evidence" value="ECO:0007669"/>
    <property type="project" value="UniProtKB-SubCell"/>
</dbReference>
<dbReference type="PANTHER" id="PTHR11730:SF89">
    <property type="entry name" value="AMMONIUM TRANSPORTER SLL0108-RELATED"/>
    <property type="match status" value="1"/>
</dbReference>
<sequence length="458" mass="47564">MKFLIDSPDPVTVLGQQVSLLWIVIGAALVVFMQAGFALVETGFTQAKNAAHVVSTNFAIFGLGFIGFYLVGFAFSFGGFSYSAFGMDAAVGSPLIGSGDWIFLWKGGWALTGDAVTPAAIGFFLYMVAFMDTVATIPTGSMAERWKWSSFVLWGFFCGAIYYPIIAAWTWGGGWLAKTWSSMSLGAGYVDFAGSGVVHLVGGVAALTGAIVLGPRIGKFGADGKPRTIAGHHVPMAMLGTFILLFGWFGFNAASTFAATDVQFAVAATNTAIAGAFGSIAAMLYITRKTGKPDPGMMVNGMLAGLVAITAPCAFVSPWAAAVIGVVAAILIIESVYFFERRGIDDPVGAISVHGVGGLFGTLSVGIFANGTYGAGWNGSSSEGVKGIIEGDWGQLGAQAVGAVTIVVVCGVVSYAFFALQNKFTKGGIRSKAEDEIAGLDLAEMGVLAYPEFQGSHK</sequence>
<dbReference type="Pfam" id="PF00909">
    <property type="entry name" value="Ammonium_transp"/>
    <property type="match status" value="1"/>
</dbReference>
<keyword evidence="3" id="KW-0813">Transport</keyword>
<accession>A0A6J6KLQ2</accession>
<keyword evidence="7" id="KW-0924">Ammonia transport</keyword>
<dbReference type="Gene3D" id="1.10.3430.10">
    <property type="entry name" value="Ammonium transporter AmtB like domains"/>
    <property type="match status" value="1"/>
</dbReference>
<evidence type="ECO:0000256" key="2">
    <source>
        <dbReference type="ARBA" id="ARBA00005887"/>
    </source>
</evidence>
<dbReference type="SUPFAM" id="SSF111352">
    <property type="entry name" value="Ammonium transporter"/>
    <property type="match status" value="1"/>
</dbReference>
<dbReference type="InterPro" id="IPR029020">
    <property type="entry name" value="Ammonium/urea_transptr"/>
</dbReference>
<gene>
    <name evidence="10" type="ORF">UFOPK2195_00426</name>
    <name evidence="11" type="ORF">UFOPK2872_00726</name>
</gene>
<evidence type="ECO:0000259" key="9">
    <source>
        <dbReference type="Pfam" id="PF00909"/>
    </source>
</evidence>
<evidence type="ECO:0000256" key="4">
    <source>
        <dbReference type="ARBA" id="ARBA00022692"/>
    </source>
</evidence>
<proteinExistence type="inferred from homology"/>
<evidence type="ECO:0000256" key="8">
    <source>
        <dbReference type="SAM" id="Phobius"/>
    </source>
</evidence>
<feature type="transmembrane region" description="Helical" evidence="8">
    <location>
        <begin position="263"/>
        <end position="286"/>
    </location>
</feature>
<feature type="transmembrane region" description="Helical" evidence="8">
    <location>
        <begin position="102"/>
        <end position="130"/>
    </location>
</feature>
<dbReference type="EMBL" id="CAEZWH010000060">
    <property type="protein sequence ID" value="CAB4650196.1"/>
    <property type="molecule type" value="Genomic_DNA"/>
</dbReference>
<protein>
    <submittedName>
        <fullName evidence="10">Unannotated protein</fullName>
    </submittedName>
</protein>
<evidence type="ECO:0000256" key="1">
    <source>
        <dbReference type="ARBA" id="ARBA00004141"/>
    </source>
</evidence>
<dbReference type="AlphaFoldDB" id="A0A6J6KLQ2"/>
<dbReference type="PANTHER" id="PTHR11730">
    <property type="entry name" value="AMMONIUM TRANSPORTER"/>
    <property type="match status" value="1"/>
</dbReference>
<comment type="similarity">
    <text evidence="2">Belongs to the ammonia transporter channel (TC 1.A.11.2) family.</text>
</comment>
<organism evidence="10">
    <name type="scientific">freshwater metagenome</name>
    <dbReference type="NCBI Taxonomy" id="449393"/>
    <lineage>
        <taxon>unclassified sequences</taxon>
        <taxon>metagenomes</taxon>
        <taxon>ecological metagenomes</taxon>
    </lineage>
</organism>
<evidence type="ECO:0000313" key="11">
    <source>
        <dbReference type="EMBL" id="CAB4764465.1"/>
    </source>
</evidence>
<dbReference type="InterPro" id="IPR024041">
    <property type="entry name" value="NH4_transpt_AmtB-like_dom"/>
</dbReference>
<evidence type="ECO:0000313" key="10">
    <source>
        <dbReference type="EMBL" id="CAB4650196.1"/>
    </source>
</evidence>
<comment type="subcellular location">
    <subcellularLocation>
        <location evidence="1">Membrane</location>
        <topology evidence="1">Multi-pass membrane protein</topology>
    </subcellularLocation>
</comment>
<keyword evidence="5 8" id="KW-1133">Transmembrane helix</keyword>
<dbReference type="PROSITE" id="PS01219">
    <property type="entry name" value="AMMONIUM_TRANSP"/>
    <property type="match status" value="1"/>
</dbReference>